<organism evidence="9 10">
    <name type="scientific">Streptomyces lanatus</name>
    <dbReference type="NCBI Taxonomy" id="66900"/>
    <lineage>
        <taxon>Bacteria</taxon>
        <taxon>Bacillati</taxon>
        <taxon>Actinomycetota</taxon>
        <taxon>Actinomycetes</taxon>
        <taxon>Kitasatosporales</taxon>
        <taxon>Streptomycetaceae</taxon>
        <taxon>Streptomyces</taxon>
    </lineage>
</organism>
<evidence type="ECO:0000256" key="5">
    <source>
        <dbReference type="ARBA" id="ARBA00022989"/>
    </source>
</evidence>
<feature type="transmembrane region" description="Helical" evidence="7">
    <location>
        <begin position="25"/>
        <end position="47"/>
    </location>
</feature>
<dbReference type="InterPro" id="IPR000731">
    <property type="entry name" value="SSD"/>
</dbReference>
<keyword evidence="5 7" id="KW-1133">Transmembrane helix</keyword>
<feature type="transmembrane region" description="Helical" evidence="7">
    <location>
        <begin position="657"/>
        <end position="679"/>
    </location>
</feature>
<evidence type="ECO:0000256" key="2">
    <source>
        <dbReference type="ARBA" id="ARBA00010157"/>
    </source>
</evidence>
<evidence type="ECO:0000259" key="8">
    <source>
        <dbReference type="PROSITE" id="PS50156"/>
    </source>
</evidence>
<dbReference type="InterPro" id="IPR050545">
    <property type="entry name" value="Mycobact_MmpL"/>
</dbReference>
<feature type="transmembrane region" description="Helical" evidence="7">
    <location>
        <begin position="250"/>
        <end position="267"/>
    </location>
</feature>
<keyword evidence="3" id="KW-1003">Cell membrane</keyword>
<evidence type="ECO:0000256" key="6">
    <source>
        <dbReference type="ARBA" id="ARBA00023136"/>
    </source>
</evidence>
<feature type="transmembrane region" description="Helical" evidence="7">
    <location>
        <begin position="576"/>
        <end position="597"/>
    </location>
</feature>
<feature type="transmembrane region" description="Helical" evidence="7">
    <location>
        <begin position="294"/>
        <end position="317"/>
    </location>
</feature>
<reference evidence="9 10" key="1">
    <citation type="submission" date="2024-06" db="EMBL/GenBank/DDBJ databases">
        <title>The Natural Products Discovery Center: Release of the First 8490 Sequenced Strains for Exploring Actinobacteria Biosynthetic Diversity.</title>
        <authorList>
            <person name="Kalkreuter E."/>
            <person name="Kautsar S.A."/>
            <person name="Yang D."/>
            <person name="Bader C.D."/>
            <person name="Teijaro C.N."/>
            <person name="Fluegel L."/>
            <person name="Davis C.M."/>
            <person name="Simpson J.R."/>
            <person name="Lauterbach L."/>
            <person name="Steele A.D."/>
            <person name="Gui C."/>
            <person name="Meng S."/>
            <person name="Li G."/>
            <person name="Viehrig K."/>
            <person name="Ye F."/>
            <person name="Su P."/>
            <person name="Kiefer A.F."/>
            <person name="Nichols A."/>
            <person name="Cepeda A.J."/>
            <person name="Yan W."/>
            <person name="Fan B."/>
            <person name="Jiang Y."/>
            <person name="Adhikari A."/>
            <person name="Zheng C.-J."/>
            <person name="Schuster L."/>
            <person name="Cowan T.M."/>
            <person name="Smanski M.J."/>
            <person name="Chevrette M.G."/>
            <person name="De Carvalho L.P.S."/>
            <person name="Shen B."/>
        </authorList>
    </citation>
    <scope>NUCLEOTIDE SEQUENCE [LARGE SCALE GENOMIC DNA]</scope>
    <source>
        <strain evidence="9 10">NPDC000155</strain>
    </source>
</reference>
<comment type="similarity">
    <text evidence="2">Belongs to the resistance-nodulation-cell division (RND) (TC 2.A.6) family. MmpL subfamily.</text>
</comment>
<feature type="domain" description="SSD" evidence="8">
    <location>
        <begin position="214"/>
        <end position="345"/>
    </location>
</feature>
<feature type="transmembrane region" description="Helical" evidence="7">
    <location>
        <begin position="196"/>
        <end position="217"/>
    </location>
</feature>
<dbReference type="Gene3D" id="1.20.1640.10">
    <property type="entry name" value="Multidrug efflux transporter AcrB transmembrane domain"/>
    <property type="match status" value="2"/>
</dbReference>
<dbReference type="RefSeq" id="WP_190068592.1">
    <property type="nucleotide sequence ID" value="NZ_BNBM01000002.1"/>
</dbReference>
<sequence>MARRKAEGGRGEAPKSGGLRRLGEWCAHHFVIVIVAWVVALGVLQALNHIHGGEYSDNFALSDVQSEKGLDVLKEHDPQAGGYSSQIVMHDAEKPLTSFGSQMSGAVSDLQKLPHVLSVQNPLDATSSKVGPLSSDGRTGYITIRFDEQPSLLGDSYLNGVDNAVEQLRNAGVQVEYGGSLGELERPAGNDRISEAIGFGVAIVVLLIGFGSLIAAVLPLVTALIAVVGGLACLGLLAVAFTFATVSPTLATMIGLGVGIDYALFLITRHRQGIMDGADPVRAAGHAASTSGRAVLVSGTTVIVALMGLWVSGVSFIGKLGVAAAVTVVSAVLGALTLVPALLGLIGRNIDRWHVRKPIAETEAEAGGDTSQGTWHRYAKRVERHPLRYLSAGVVTVAVLAIPVFSIQLGHIGDGADPTSFTDRRAFDLMTDAFGAGSNGPLTIVVDQTNVPQSQRSDLASKTQTALNDESGTSFVSPLQPTQDGDVLVGTVYSSVSPQNKDTTDLTNRLYDHTLPDAASGTDAKGYVTGTTAAQVDFRDIVAERLPLIIAVVVGLAFLIVLAVFRGLLVAVKAAVLNVLSITASYGVVVAVFQWGWGGPALGVHGKVPIESYVPMMMFAIIFGLSMDYEIFLLSRVHEAWLRTGDAKDSVAHALEITARVITCAALIMVSVFAAFIISDNIVVKMLGLGLAVSVLIDATVVRLLMVPAVMTLLGKHAWWTPRWMDRILPHIDTEGTGPATAGRAPRP</sequence>
<dbReference type="InterPro" id="IPR004869">
    <property type="entry name" value="MMPL_dom"/>
</dbReference>
<dbReference type="Pfam" id="PF03176">
    <property type="entry name" value="MMPL"/>
    <property type="match status" value="2"/>
</dbReference>
<keyword evidence="4 7" id="KW-0812">Transmembrane</keyword>
<keyword evidence="6 7" id="KW-0472">Membrane</keyword>
<feature type="transmembrane region" description="Helical" evidence="7">
    <location>
        <begin position="224"/>
        <end position="244"/>
    </location>
</feature>
<dbReference type="PROSITE" id="PS50156">
    <property type="entry name" value="SSD"/>
    <property type="match status" value="1"/>
</dbReference>
<comment type="caution">
    <text evidence="9">The sequence shown here is derived from an EMBL/GenBank/DDBJ whole genome shotgun (WGS) entry which is preliminary data.</text>
</comment>
<dbReference type="Proteomes" id="UP001486207">
    <property type="component" value="Unassembled WGS sequence"/>
</dbReference>
<dbReference type="EMBL" id="JBEPFB010000001">
    <property type="protein sequence ID" value="MER7371700.1"/>
    <property type="molecule type" value="Genomic_DNA"/>
</dbReference>
<feature type="transmembrane region" description="Helical" evidence="7">
    <location>
        <begin position="617"/>
        <end position="637"/>
    </location>
</feature>
<accession>A0ABV1XJP9</accession>
<feature type="transmembrane region" description="Helical" evidence="7">
    <location>
        <begin position="387"/>
        <end position="409"/>
    </location>
</feature>
<feature type="transmembrane region" description="Helical" evidence="7">
    <location>
        <begin position="323"/>
        <end position="347"/>
    </location>
</feature>
<keyword evidence="10" id="KW-1185">Reference proteome</keyword>
<gene>
    <name evidence="9" type="ORF">ABT384_03445</name>
</gene>
<evidence type="ECO:0000313" key="10">
    <source>
        <dbReference type="Proteomes" id="UP001486207"/>
    </source>
</evidence>
<feature type="transmembrane region" description="Helical" evidence="7">
    <location>
        <begin position="691"/>
        <end position="715"/>
    </location>
</feature>
<evidence type="ECO:0000256" key="7">
    <source>
        <dbReference type="SAM" id="Phobius"/>
    </source>
</evidence>
<dbReference type="PANTHER" id="PTHR33406">
    <property type="entry name" value="MEMBRANE PROTEIN MJ1562-RELATED"/>
    <property type="match status" value="1"/>
</dbReference>
<evidence type="ECO:0000256" key="3">
    <source>
        <dbReference type="ARBA" id="ARBA00022475"/>
    </source>
</evidence>
<name>A0ABV1XJP9_9ACTN</name>
<comment type="subcellular location">
    <subcellularLocation>
        <location evidence="1">Cell membrane</location>
        <topology evidence="1">Multi-pass membrane protein</topology>
    </subcellularLocation>
</comment>
<evidence type="ECO:0000256" key="1">
    <source>
        <dbReference type="ARBA" id="ARBA00004651"/>
    </source>
</evidence>
<evidence type="ECO:0000256" key="4">
    <source>
        <dbReference type="ARBA" id="ARBA00022692"/>
    </source>
</evidence>
<proteinExistence type="inferred from homology"/>
<dbReference type="SUPFAM" id="SSF82866">
    <property type="entry name" value="Multidrug efflux transporter AcrB transmembrane domain"/>
    <property type="match status" value="2"/>
</dbReference>
<evidence type="ECO:0000313" key="9">
    <source>
        <dbReference type="EMBL" id="MER7371700.1"/>
    </source>
</evidence>
<feature type="transmembrane region" description="Helical" evidence="7">
    <location>
        <begin position="548"/>
        <end position="569"/>
    </location>
</feature>
<protein>
    <submittedName>
        <fullName evidence="9">MMPL family transporter</fullName>
    </submittedName>
</protein>
<dbReference type="PANTHER" id="PTHR33406:SF11">
    <property type="entry name" value="MEMBRANE PROTEIN SCO6666-RELATED"/>
    <property type="match status" value="1"/>
</dbReference>